<keyword evidence="2" id="KW-1185">Reference proteome</keyword>
<proteinExistence type="predicted"/>
<dbReference type="EMBL" id="JBBPBN010000005">
    <property type="protein sequence ID" value="KAK9036839.1"/>
    <property type="molecule type" value="Genomic_DNA"/>
</dbReference>
<gene>
    <name evidence="1" type="ORF">V6N11_021764</name>
</gene>
<sequence>MVGLTLCFQPTHLGRGSCGSTRPNNLGSNWFAKSDPSQLPRCMPGSSNGPLDPILSQQAQRWQAEWALVHSLSL</sequence>
<accession>A0ABR2THH1</accession>
<name>A0ABR2THH1_9ROSI</name>
<protein>
    <submittedName>
        <fullName evidence="1">Uncharacterized protein</fullName>
    </submittedName>
</protein>
<dbReference type="Proteomes" id="UP001396334">
    <property type="component" value="Unassembled WGS sequence"/>
</dbReference>
<evidence type="ECO:0000313" key="2">
    <source>
        <dbReference type="Proteomes" id="UP001396334"/>
    </source>
</evidence>
<comment type="caution">
    <text evidence="1">The sequence shown here is derived from an EMBL/GenBank/DDBJ whole genome shotgun (WGS) entry which is preliminary data.</text>
</comment>
<organism evidence="1 2">
    <name type="scientific">Hibiscus sabdariffa</name>
    <name type="common">roselle</name>
    <dbReference type="NCBI Taxonomy" id="183260"/>
    <lineage>
        <taxon>Eukaryota</taxon>
        <taxon>Viridiplantae</taxon>
        <taxon>Streptophyta</taxon>
        <taxon>Embryophyta</taxon>
        <taxon>Tracheophyta</taxon>
        <taxon>Spermatophyta</taxon>
        <taxon>Magnoliopsida</taxon>
        <taxon>eudicotyledons</taxon>
        <taxon>Gunneridae</taxon>
        <taxon>Pentapetalae</taxon>
        <taxon>rosids</taxon>
        <taxon>malvids</taxon>
        <taxon>Malvales</taxon>
        <taxon>Malvaceae</taxon>
        <taxon>Malvoideae</taxon>
        <taxon>Hibiscus</taxon>
    </lineage>
</organism>
<evidence type="ECO:0000313" key="1">
    <source>
        <dbReference type="EMBL" id="KAK9036839.1"/>
    </source>
</evidence>
<reference evidence="1 2" key="1">
    <citation type="journal article" date="2024" name="G3 (Bethesda)">
        <title>Genome assembly of Hibiscus sabdariffa L. provides insights into metabolisms of medicinal natural products.</title>
        <authorList>
            <person name="Kim T."/>
        </authorList>
    </citation>
    <scope>NUCLEOTIDE SEQUENCE [LARGE SCALE GENOMIC DNA]</scope>
    <source>
        <strain evidence="1">TK-2024</strain>
        <tissue evidence="1">Old leaves</tissue>
    </source>
</reference>